<organism evidence="2 3">
    <name type="scientific">Paenibacillus stellifer</name>
    <dbReference type="NCBI Taxonomy" id="169760"/>
    <lineage>
        <taxon>Bacteria</taxon>
        <taxon>Bacillati</taxon>
        <taxon>Bacillota</taxon>
        <taxon>Bacilli</taxon>
        <taxon>Bacillales</taxon>
        <taxon>Paenibacillaceae</taxon>
        <taxon>Paenibacillus</taxon>
    </lineage>
</organism>
<proteinExistence type="predicted"/>
<dbReference type="Pfam" id="PF12867">
    <property type="entry name" value="DinB_2"/>
    <property type="match status" value="1"/>
</dbReference>
<dbReference type="Proteomes" id="UP000029507">
    <property type="component" value="Chromosome"/>
</dbReference>
<accession>A0A089LZN5</accession>
<gene>
    <name evidence="2" type="ORF">PSTEL_18105</name>
</gene>
<evidence type="ECO:0000313" key="3">
    <source>
        <dbReference type="Proteomes" id="UP000029507"/>
    </source>
</evidence>
<evidence type="ECO:0000313" key="2">
    <source>
        <dbReference type="EMBL" id="AIQ64738.1"/>
    </source>
</evidence>
<name>A0A089LZN5_9BACL</name>
<dbReference type="InterPro" id="IPR024775">
    <property type="entry name" value="DinB-like"/>
</dbReference>
<evidence type="ECO:0000259" key="1">
    <source>
        <dbReference type="Pfam" id="PF12867"/>
    </source>
</evidence>
<dbReference type="SUPFAM" id="SSF109854">
    <property type="entry name" value="DinB/YfiT-like putative metalloenzymes"/>
    <property type="match status" value="1"/>
</dbReference>
<dbReference type="Gene3D" id="1.20.120.450">
    <property type="entry name" value="dinb family like domain"/>
    <property type="match status" value="1"/>
</dbReference>
<dbReference type="KEGG" id="pste:PSTEL_18105"/>
<feature type="domain" description="DinB-like" evidence="1">
    <location>
        <begin position="31"/>
        <end position="166"/>
    </location>
</feature>
<protein>
    <recommendedName>
        <fullName evidence="1">DinB-like domain-containing protein</fullName>
    </recommendedName>
</protein>
<keyword evidence="3" id="KW-1185">Reference proteome</keyword>
<dbReference type="RefSeq" id="WP_038697241.1">
    <property type="nucleotide sequence ID" value="NZ_CP009286.1"/>
</dbReference>
<reference evidence="2 3" key="1">
    <citation type="submission" date="2014-08" db="EMBL/GenBank/DDBJ databases">
        <title>Comparative genomics of the Paenibacillus odorifer group.</title>
        <authorList>
            <person name="den Bakker H.C."/>
            <person name="Tsai Y.-C."/>
            <person name="Martin N."/>
            <person name="Korlach J."/>
            <person name="Wiedmann M."/>
        </authorList>
    </citation>
    <scope>NUCLEOTIDE SEQUENCE [LARGE SCALE GENOMIC DNA]</scope>
    <source>
        <strain evidence="2 3">DSM 14472</strain>
    </source>
</reference>
<dbReference type="OrthoDB" id="9793216at2"/>
<dbReference type="STRING" id="169760.PSTEL_18105"/>
<sequence length="172" mass="19533">MSWRPQTEEYDKFFENYIALVPKEGSLEELLREQGKTVAALFGELSEEQGSYRYAPGKWSLGQLLGHLIDAERIMSYRLFRISRGDSTSLPGFDENFFVDAGQYDSYSLKELIPLYEASRQSTLVLVGSIRDDAWTRKGNANGHAISAGAQLALMIGHERHHLSIIKERYLV</sequence>
<dbReference type="AlphaFoldDB" id="A0A089LZN5"/>
<dbReference type="HOGENOM" id="CLU_105789_2_0_9"/>
<dbReference type="EMBL" id="CP009286">
    <property type="protein sequence ID" value="AIQ64738.1"/>
    <property type="molecule type" value="Genomic_DNA"/>
</dbReference>
<dbReference type="InterPro" id="IPR034660">
    <property type="entry name" value="DinB/YfiT-like"/>
</dbReference>